<dbReference type="InterPro" id="IPR000436">
    <property type="entry name" value="Sushi_SCR_CCP_dom"/>
</dbReference>
<feature type="domain" description="Sushi" evidence="6">
    <location>
        <begin position="39"/>
        <end position="94"/>
    </location>
</feature>
<comment type="caution">
    <text evidence="4">Lacks conserved residue(s) required for the propagation of feature annotation.</text>
</comment>
<dbReference type="InterPro" id="IPR051277">
    <property type="entry name" value="SEZ6_CSMD_C4BPB_Regulators"/>
</dbReference>
<evidence type="ECO:0000256" key="5">
    <source>
        <dbReference type="SAM" id="SignalP"/>
    </source>
</evidence>
<dbReference type="SMART" id="SM00032">
    <property type="entry name" value="CCP"/>
    <property type="match status" value="2"/>
</dbReference>
<keyword evidence="7" id="KW-1185">Reference proteome</keyword>
<proteinExistence type="predicted"/>
<dbReference type="KEGG" id="tpal:117653021"/>
<evidence type="ECO:0000256" key="3">
    <source>
        <dbReference type="ARBA" id="ARBA00023157"/>
    </source>
</evidence>
<dbReference type="CDD" id="cd00033">
    <property type="entry name" value="CCP"/>
    <property type="match status" value="2"/>
</dbReference>
<gene>
    <name evidence="8" type="primary">LOC117653021</name>
</gene>
<dbReference type="InParanoid" id="A0A6P9A9P1"/>
<dbReference type="OrthoDB" id="6107927at2759"/>
<keyword evidence="1 5" id="KW-0732">Signal</keyword>
<evidence type="ECO:0000256" key="2">
    <source>
        <dbReference type="ARBA" id="ARBA00022737"/>
    </source>
</evidence>
<dbReference type="Proteomes" id="UP000515158">
    <property type="component" value="Unplaced"/>
</dbReference>
<dbReference type="PANTHER" id="PTHR45656">
    <property type="entry name" value="PROTEIN CBR-CLEC-78"/>
    <property type="match status" value="1"/>
</dbReference>
<keyword evidence="4" id="KW-0768">Sushi</keyword>
<organism evidence="8">
    <name type="scientific">Thrips palmi</name>
    <name type="common">Melon thrips</name>
    <dbReference type="NCBI Taxonomy" id="161013"/>
    <lineage>
        <taxon>Eukaryota</taxon>
        <taxon>Metazoa</taxon>
        <taxon>Ecdysozoa</taxon>
        <taxon>Arthropoda</taxon>
        <taxon>Hexapoda</taxon>
        <taxon>Insecta</taxon>
        <taxon>Pterygota</taxon>
        <taxon>Neoptera</taxon>
        <taxon>Paraneoptera</taxon>
        <taxon>Thysanoptera</taxon>
        <taxon>Terebrantia</taxon>
        <taxon>Thripoidea</taxon>
        <taxon>Thripidae</taxon>
        <taxon>Thrips</taxon>
    </lineage>
</organism>
<dbReference type="Pfam" id="PF00084">
    <property type="entry name" value="Sushi"/>
    <property type="match status" value="2"/>
</dbReference>
<name>A0A6P9A9P1_THRPL</name>
<dbReference type="PANTHER" id="PTHR45656:SF4">
    <property type="entry name" value="PROTEIN CBR-CLEC-78"/>
    <property type="match status" value="1"/>
</dbReference>
<reference evidence="8" key="1">
    <citation type="submission" date="2025-08" db="UniProtKB">
        <authorList>
            <consortium name="RefSeq"/>
        </authorList>
    </citation>
    <scope>IDENTIFICATION</scope>
    <source>
        <tissue evidence="8">Total insect</tissue>
    </source>
</reference>
<feature type="signal peptide" evidence="5">
    <location>
        <begin position="1"/>
        <end position="31"/>
    </location>
</feature>
<dbReference type="InterPro" id="IPR035976">
    <property type="entry name" value="Sushi/SCR/CCP_sf"/>
</dbReference>
<evidence type="ECO:0000256" key="4">
    <source>
        <dbReference type="PROSITE-ProRule" id="PRU00302"/>
    </source>
</evidence>
<feature type="chain" id="PRO_5028177433" evidence="5">
    <location>
        <begin position="32"/>
        <end position="260"/>
    </location>
</feature>
<keyword evidence="2" id="KW-0677">Repeat</keyword>
<accession>A0A6P9A9P1</accession>
<dbReference type="SUPFAM" id="SSF57535">
    <property type="entry name" value="Complement control module/SCR domain"/>
    <property type="match status" value="2"/>
</dbReference>
<evidence type="ECO:0000313" key="7">
    <source>
        <dbReference type="Proteomes" id="UP000515158"/>
    </source>
</evidence>
<dbReference type="AlphaFoldDB" id="A0A6P9A9P1"/>
<evidence type="ECO:0000259" key="6">
    <source>
        <dbReference type="PROSITE" id="PS50923"/>
    </source>
</evidence>
<dbReference type="Gene3D" id="2.10.70.10">
    <property type="entry name" value="Complement Module, domain 1"/>
    <property type="match status" value="2"/>
</dbReference>
<keyword evidence="3" id="KW-1015">Disulfide bond</keyword>
<evidence type="ECO:0000256" key="1">
    <source>
        <dbReference type="ARBA" id="ARBA00022729"/>
    </source>
</evidence>
<feature type="domain" description="Sushi" evidence="6">
    <location>
        <begin position="95"/>
        <end position="151"/>
    </location>
</feature>
<protein>
    <submittedName>
        <fullName evidence="8">E-selectin-like</fullName>
    </submittedName>
</protein>
<evidence type="ECO:0000313" key="8">
    <source>
        <dbReference type="RefSeq" id="XP_034254250.1"/>
    </source>
</evidence>
<dbReference type="PROSITE" id="PS50923">
    <property type="entry name" value="SUSHI"/>
    <property type="match status" value="2"/>
</dbReference>
<dbReference type="GeneID" id="117653021"/>
<sequence>MSTASWRATSWTWTSSWTWLLLLASTAAVAAIRESSSAASCSRLVIPHGRVKGGVIPDGRKVRVRCSPGYRLVGDKEMVCVKGQWSAARPSCVKPGCNTVPVRAIKKGMGLVLHNGGIARFYCDHGYRLVGSPVLACEGRFWNATIPKCKTSWDGPGEPPKSCAMDMTRGGLCGWTAVDYRPATEPGPVPHLLQLDNADGADGSLYSAEFAAAWSPHACFSASVRSRVVNAPQHPRCKVSNNHTNVHYTFQLKFLPNIYP</sequence>
<dbReference type="RefSeq" id="XP_034254250.1">
    <property type="nucleotide sequence ID" value="XM_034398359.1"/>
</dbReference>